<dbReference type="AlphaFoldDB" id="A0A7W8CNT1"/>
<proteinExistence type="predicted"/>
<sequence>MTVNHGGNLHEAYFISYLKLVMASRECGTACAENFAFETFFSGDASKFGPTTFERFQRAAASLK</sequence>
<comment type="caution">
    <text evidence="1">The sequence shown here is derived from an EMBL/GenBank/DDBJ whole genome shotgun (WGS) entry which is preliminary data.</text>
</comment>
<accession>A0A7W8CNT1</accession>
<protein>
    <submittedName>
        <fullName evidence="1">Uncharacterized protein</fullName>
    </submittedName>
</protein>
<evidence type="ECO:0000313" key="2">
    <source>
        <dbReference type="Proteomes" id="UP000525923"/>
    </source>
</evidence>
<evidence type="ECO:0000313" key="1">
    <source>
        <dbReference type="EMBL" id="MBB5178821.1"/>
    </source>
</evidence>
<dbReference type="Proteomes" id="UP000525923">
    <property type="component" value="Unassembled WGS sequence"/>
</dbReference>
<dbReference type="EMBL" id="JACHHE010000001">
    <property type="protein sequence ID" value="MBB5178821.1"/>
    <property type="molecule type" value="Genomic_DNA"/>
</dbReference>
<gene>
    <name evidence="1" type="ORF">HNQ44_000243</name>
</gene>
<keyword evidence="2" id="KW-1185">Reference proteome</keyword>
<organism evidence="1 2">
    <name type="scientific">Planococcus koreensis</name>
    <dbReference type="NCBI Taxonomy" id="112331"/>
    <lineage>
        <taxon>Bacteria</taxon>
        <taxon>Bacillati</taxon>
        <taxon>Bacillota</taxon>
        <taxon>Bacilli</taxon>
        <taxon>Bacillales</taxon>
        <taxon>Caryophanaceae</taxon>
        <taxon>Planococcus</taxon>
    </lineage>
</organism>
<dbReference type="OrthoDB" id="2737810at2"/>
<name>A0A7W8CNT1_9BACL</name>
<reference evidence="1 2" key="1">
    <citation type="submission" date="2020-08" db="EMBL/GenBank/DDBJ databases">
        <title>Genomic Encyclopedia of Type Strains, Phase IV (KMG-IV): sequencing the most valuable type-strain genomes for metagenomic binning, comparative biology and taxonomic classification.</title>
        <authorList>
            <person name="Goeker M."/>
        </authorList>
    </citation>
    <scope>NUCLEOTIDE SEQUENCE [LARGE SCALE GENOMIC DNA]</scope>
    <source>
        <strain evidence="1 2">DSM 15895</strain>
    </source>
</reference>
<dbReference type="RefSeq" id="WP_135503672.1">
    <property type="nucleotide sequence ID" value="NZ_JACHHE010000001.1"/>
</dbReference>